<dbReference type="EMBL" id="HBEJ01000597">
    <property type="protein sequence ID" value="CAD8359212.1"/>
    <property type="molecule type" value="Transcribed_RNA"/>
</dbReference>
<keyword evidence="2" id="KW-0732">Signal</keyword>
<gene>
    <name evidence="3" type="ORF">MPOL1434_LOCUS359</name>
</gene>
<feature type="chain" id="PRO_5031110711" evidence="2">
    <location>
        <begin position="23"/>
        <end position="152"/>
    </location>
</feature>
<organism evidence="3">
    <name type="scientific">Minutocellus polymorphus</name>
    <dbReference type="NCBI Taxonomy" id="265543"/>
    <lineage>
        <taxon>Eukaryota</taxon>
        <taxon>Sar</taxon>
        <taxon>Stramenopiles</taxon>
        <taxon>Ochrophyta</taxon>
        <taxon>Bacillariophyta</taxon>
        <taxon>Mediophyceae</taxon>
        <taxon>Cymatosirophycidae</taxon>
        <taxon>Cymatosirales</taxon>
        <taxon>Cymatosiraceae</taxon>
        <taxon>Minutocellus</taxon>
    </lineage>
</organism>
<evidence type="ECO:0000313" key="3">
    <source>
        <dbReference type="EMBL" id="CAD8359212.1"/>
    </source>
</evidence>
<dbReference type="AlphaFoldDB" id="A0A7S0FGK8"/>
<feature type="signal peptide" evidence="2">
    <location>
        <begin position="1"/>
        <end position="22"/>
    </location>
</feature>
<proteinExistence type="predicted"/>
<evidence type="ECO:0000256" key="2">
    <source>
        <dbReference type="SAM" id="SignalP"/>
    </source>
</evidence>
<protein>
    <submittedName>
        <fullName evidence="3">Uncharacterized protein</fullName>
    </submittedName>
</protein>
<feature type="region of interest" description="Disordered" evidence="1">
    <location>
        <begin position="45"/>
        <end position="70"/>
    </location>
</feature>
<reference evidence="3" key="1">
    <citation type="submission" date="2021-01" db="EMBL/GenBank/DDBJ databases">
        <authorList>
            <person name="Corre E."/>
            <person name="Pelletier E."/>
            <person name="Niang G."/>
            <person name="Scheremetjew M."/>
            <person name="Finn R."/>
            <person name="Kale V."/>
            <person name="Holt S."/>
            <person name="Cochrane G."/>
            <person name="Meng A."/>
            <person name="Brown T."/>
            <person name="Cohen L."/>
        </authorList>
    </citation>
    <scope>NUCLEOTIDE SEQUENCE</scope>
    <source>
        <strain evidence="3">CCMP3303</strain>
    </source>
</reference>
<sequence length="152" mass="17259">MSRFQTILLAIAVLAAPALVSALSGHNPYGTNGRQWWDQNAAAETQPQTGTGHFKTHTEKARDRMREAQGFTNYEYRSTNANTEAKRRYNANIAARASVDSSRWWDNSGQAQTGQTTNGFVSYTDEQAANQQERMMEEAARRYQMKREQRGY</sequence>
<feature type="compositionally biased region" description="Basic and acidic residues" evidence="1">
    <location>
        <begin position="56"/>
        <end position="67"/>
    </location>
</feature>
<name>A0A7S0FGK8_9STRA</name>
<accession>A0A7S0FGK8</accession>
<evidence type="ECO:0000256" key="1">
    <source>
        <dbReference type="SAM" id="MobiDB-lite"/>
    </source>
</evidence>